<dbReference type="AlphaFoldDB" id="A0A364KQT7"/>
<evidence type="ECO:0000256" key="1">
    <source>
        <dbReference type="ARBA" id="ARBA00001971"/>
    </source>
</evidence>
<sequence length="430" mass="48015">MNVILTGKEYITLYELHAQYGPVVRIGPSKLYDDAATFRKIYNIAAPFQKSDYYQPFRIPGPKIDIFVEKNETLHGKFRKQFSHIYSASGLKDLDANIDGSIKKFIEQIQRTEGANINLGKWFERLLYCMLDLTFEQNVGYIDSSPADNPFDAVDRFTKQAHLHGMTPWLFYAAKASNFVSKHLFSQKETPDVVSRIIGTFLGALKDPSNTHIGETQRNIASRLLRVQSSKGSNVFTDEEVTHLLSFGVNAGVTDGGSWLNSVFYHLINNRDKLDKLMQELDQQLSHGKLDIICTSQQAAACPYLNAVIQEAQRMYPSIGGILPRETPKGGAEILGQRIPAGVTVGSPAFAISRMPEIFGADTSSFVPERWLEDSQPNMSRFSMGFGLGSRTCLGKNLSWLLMRKIVPSLLLSLDFEAPDPKSDWTVVSG</sequence>
<dbReference type="InterPro" id="IPR002401">
    <property type="entry name" value="Cyt_P450_E_grp-I"/>
</dbReference>
<evidence type="ECO:0000256" key="6">
    <source>
        <dbReference type="PIRSR" id="PIRSR602401-1"/>
    </source>
</evidence>
<evidence type="ECO:0008006" key="10">
    <source>
        <dbReference type="Google" id="ProtNLM"/>
    </source>
</evidence>
<name>A0A364KQT7_TALAM</name>
<comment type="cofactor">
    <cofactor evidence="1 6">
        <name>heme</name>
        <dbReference type="ChEBI" id="CHEBI:30413"/>
    </cofactor>
</comment>
<dbReference type="Proteomes" id="UP000249363">
    <property type="component" value="Unassembled WGS sequence"/>
</dbReference>
<dbReference type="InterPro" id="IPR017972">
    <property type="entry name" value="Cyt_P450_CS"/>
</dbReference>
<dbReference type="GO" id="GO:0020037">
    <property type="term" value="F:heme binding"/>
    <property type="evidence" value="ECO:0007669"/>
    <property type="project" value="InterPro"/>
</dbReference>
<evidence type="ECO:0000256" key="3">
    <source>
        <dbReference type="ARBA" id="ARBA00022723"/>
    </source>
</evidence>
<dbReference type="InterPro" id="IPR036396">
    <property type="entry name" value="Cyt_P450_sf"/>
</dbReference>
<gene>
    <name evidence="8" type="ORF">BHQ10_001918</name>
</gene>
<dbReference type="PANTHER" id="PTHR24305">
    <property type="entry name" value="CYTOCHROME P450"/>
    <property type="match status" value="1"/>
</dbReference>
<dbReference type="PANTHER" id="PTHR24305:SF232">
    <property type="entry name" value="P450, PUTATIVE (EUROFUNG)-RELATED"/>
    <property type="match status" value="1"/>
</dbReference>
<evidence type="ECO:0000313" key="9">
    <source>
        <dbReference type="Proteomes" id="UP000249363"/>
    </source>
</evidence>
<dbReference type="OrthoDB" id="1372046at2759"/>
<keyword evidence="6 7" id="KW-0349">Heme</keyword>
<comment type="caution">
    <text evidence="8">The sequence shown here is derived from an EMBL/GenBank/DDBJ whole genome shotgun (WGS) entry which is preliminary data.</text>
</comment>
<dbReference type="SUPFAM" id="SSF48264">
    <property type="entry name" value="Cytochrome P450"/>
    <property type="match status" value="1"/>
</dbReference>
<comment type="similarity">
    <text evidence="2 7">Belongs to the cytochrome P450 family.</text>
</comment>
<dbReference type="EMBL" id="MIKG01000002">
    <property type="protein sequence ID" value="RAO65906.1"/>
    <property type="molecule type" value="Genomic_DNA"/>
</dbReference>
<evidence type="ECO:0000256" key="7">
    <source>
        <dbReference type="RuleBase" id="RU000461"/>
    </source>
</evidence>
<evidence type="ECO:0000256" key="2">
    <source>
        <dbReference type="ARBA" id="ARBA00010617"/>
    </source>
</evidence>
<feature type="binding site" description="axial binding residue" evidence="6">
    <location>
        <position position="393"/>
    </location>
    <ligand>
        <name>heme</name>
        <dbReference type="ChEBI" id="CHEBI:30413"/>
    </ligand>
    <ligandPart>
        <name>Fe</name>
        <dbReference type="ChEBI" id="CHEBI:18248"/>
    </ligandPart>
</feature>
<dbReference type="GeneID" id="63791135"/>
<organism evidence="8 9">
    <name type="scientific">Talaromyces amestolkiae</name>
    <dbReference type="NCBI Taxonomy" id="1196081"/>
    <lineage>
        <taxon>Eukaryota</taxon>
        <taxon>Fungi</taxon>
        <taxon>Dikarya</taxon>
        <taxon>Ascomycota</taxon>
        <taxon>Pezizomycotina</taxon>
        <taxon>Eurotiomycetes</taxon>
        <taxon>Eurotiomycetidae</taxon>
        <taxon>Eurotiales</taxon>
        <taxon>Trichocomaceae</taxon>
        <taxon>Talaromyces</taxon>
        <taxon>Talaromyces sect. Talaromyces</taxon>
    </lineage>
</organism>
<dbReference type="STRING" id="1196081.A0A364KQT7"/>
<protein>
    <recommendedName>
        <fullName evidence="10">Cytochrome P450</fullName>
    </recommendedName>
</protein>
<dbReference type="RefSeq" id="XP_040730423.1">
    <property type="nucleotide sequence ID" value="XM_040874006.1"/>
</dbReference>
<keyword evidence="9" id="KW-1185">Reference proteome</keyword>
<proteinExistence type="inferred from homology"/>
<accession>A0A364KQT7</accession>
<dbReference type="GO" id="GO:0005506">
    <property type="term" value="F:iron ion binding"/>
    <property type="evidence" value="ECO:0007669"/>
    <property type="project" value="InterPro"/>
</dbReference>
<evidence type="ECO:0000313" key="8">
    <source>
        <dbReference type="EMBL" id="RAO65906.1"/>
    </source>
</evidence>
<keyword evidence="4 7" id="KW-0560">Oxidoreductase</keyword>
<keyword evidence="7" id="KW-0503">Monooxygenase</keyword>
<dbReference type="GO" id="GO:0016705">
    <property type="term" value="F:oxidoreductase activity, acting on paired donors, with incorporation or reduction of molecular oxygen"/>
    <property type="evidence" value="ECO:0007669"/>
    <property type="project" value="InterPro"/>
</dbReference>
<keyword evidence="5 6" id="KW-0408">Iron</keyword>
<dbReference type="GO" id="GO:0004497">
    <property type="term" value="F:monooxygenase activity"/>
    <property type="evidence" value="ECO:0007669"/>
    <property type="project" value="UniProtKB-KW"/>
</dbReference>
<dbReference type="Gene3D" id="1.10.630.10">
    <property type="entry name" value="Cytochrome P450"/>
    <property type="match status" value="1"/>
</dbReference>
<keyword evidence="3 6" id="KW-0479">Metal-binding</keyword>
<dbReference type="PROSITE" id="PS00086">
    <property type="entry name" value="CYTOCHROME_P450"/>
    <property type="match status" value="1"/>
</dbReference>
<evidence type="ECO:0000256" key="5">
    <source>
        <dbReference type="ARBA" id="ARBA00023004"/>
    </source>
</evidence>
<dbReference type="PRINTS" id="PR00385">
    <property type="entry name" value="P450"/>
</dbReference>
<dbReference type="InterPro" id="IPR001128">
    <property type="entry name" value="Cyt_P450"/>
</dbReference>
<dbReference type="InterPro" id="IPR050121">
    <property type="entry name" value="Cytochrome_P450_monoxygenase"/>
</dbReference>
<dbReference type="Pfam" id="PF00067">
    <property type="entry name" value="p450"/>
    <property type="match status" value="1"/>
</dbReference>
<evidence type="ECO:0000256" key="4">
    <source>
        <dbReference type="ARBA" id="ARBA00023002"/>
    </source>
</evidence>
<dbReference type="PRINTS" id="PR00463">
    <property type="entry name" value="EP450I"/>
</dbReference>
<reference evidence="8 9" key="1">
    <citation type="journal article" date="2017" name="Biotechnol. Biofuels">
        <title>Differential beta-glucosidase expression as a function of carbon source availability in Talaromyces amestolkiae: a genomic and proteomic approach.</title>
        <authorList>
            <person name="de Eugenio L.I."/>
            <person name="Mendez-Liter J.A."/>
            <person name="Nieto-Dominguez M."/>
            <person name="Alonso L."/>
            <person name="Gil-Munoz J."/>
            <person name="Barriuso J."/>
            <person name="Prieto A."/>
            <person name="Martinez M.J."/>
        </authorList>
    </citation>
    <scope>NUCLEOTIDE SEQUENCE [LARGE SCALE GENOMIC DNA]</scope>
    <source>
        <strain evidence="8 9">CIB</strain>
    </source>
</reference>